<dbReference type="Gene3D" id="2.160.20.10">
    <property type="entry name" value="Single-stranded right-handed beta-helix, Pectin lyase-like"/>
    <property type="match status" value="1"/>
</dbReference>
<dbReference type="AlphaFoldDB" id="A0A517N1A7"/>
<protein>
    <submittedName>
        <fullName evidence="2">Uncharacterized protein</fullName>
    </submittedName>
</protein>
<sequence precursor="true">MQSRIVKLTLPLFLVVLLLFCDQGAPCNATDYRIQTQAEFDAINAVELLPGDAILLERGRKFSGMLAPSGNGTIEGPIRIQPVGEGARPRIDAGGKEKAGLLLANSSYVEVSGLEITNTDGSDKDQGNLYGIYVIANGEEGIRRHVYIDDCHVHDVNGKVAGKKRGGIHVHVRSLKSTIFDDLRITNNRIVNVGGVGIGNDSSCGRIEFRKQSTRDHHLWTQVYVAGNYVDHTGRNNIIARCSKDAIYERNVLANSSRYDTGHSIFCFNTNGIKIQFNEAYGNIGESKIDRGGFDADYNCVNTFIQYNYSHDNQWFCGIMKRRNRHVVIRYNISQNEREGLYFYGFETARQAKDIHIYNNTHFVREGLDVEVFPKGRTPLNSTFENNLFFFAGKGTWGKNPHGINTKFQNNHYFNLSPHESDGDPLNVNPSFTKPGKAGKDIDLTTMADLRGYQLRKTSPCIDRAVSIVNNGGRDILGTRVGVDSADMGAVERQP</sequence>
<evidence type="ECO:0000313" key="3">
    <source>
        <dbReference type="Proteomes" id="UP000319852"/>
    </source>
</evidence>
<dbReference type="Proteomes" id="UP000319852">
    <property type="component" value="Chromosome"/>
</dbReference>
<evidence type="ECO:0000256" key="1">
    <source>
        <dbReference type="SAM" id="SignalP"/>
    </source>
</evidence>
<feature type="signal peptide" evidence="1">
    <location>
        <begin position="1"/>
        <end position="29"/>
    </location>
</feature>
<accession>A0A517N1A7</accession>
<keyword evidence="1" id="KW-0732">Signal</keyword>
<name>A0A517N1A7_9BACT</name>
<dbReference type="KEGG" id="amob:HG15A2_42580"/>
<dbReference type="InterPro" id="IPR012334">
    <property type="entry name" value="Pectin_lyas_fold"/>
</dbReference>
<dbReference type="SMART" id="SM00710">
    <property type="entry name" value="PbH1"/>
    <property type="match status" value="7"/>
</dbReference>
<dbReference type="InterPro" id="IPR006626">
    <property type="entry name" value="PbH1"/>
</dbReference>
<dbReference type="SUPFAM" id="SSF51126">
    <property type="entry name" value="Pectin lyase-like"/>
    <property type="match status" value="1"/>
</dbReference>
<dbReference type="OrthoDB" id="3333873at2"/>
<gene>
    <name evidence="2" type="ORF">HG15A2_42580</name>
</gene>
<proteinExistence type="predicted"/>
<keyword evidence="3" id="KW-1185">Reference proteome</keyword>
<reference evidence="2 3" key="1">
    <citation type="submission" date="2019-02" db="EMBL/GenBank/DDBJ databases">
        <title>Deep-cultivation of Planctomycetes and their phenomic and genomic characterization uncovers novel biology.</title>
        <authorList>
            <person name="Wiegand S."/>
            <person name="Jogler M."/>
            <person name="Boedeker C."/>
            <person name="Pinto D."/>
            <person name="Vollmers J."/>
            <person name="Rivas-Marin E."/>
            <person name="Kohn T."/>
            <person name="Peeters S.H."/>
            <person name="Heuer A."/>
            <person name="Rast P."/>
            <person name="Oberbeckmann S."/>
            <person name="Bunk B."/>
            <person name="Jeske O."/>
            <person name="Meyerdierks A."/>
            <person name="Storesund J.E."/>
            <person name="Kallscheuer N."/>
            <person name="Luecker S."/>
            <person name="Lage O.M."/>
            <person name="Pohl T."/>
            <person name="Merkel B.J."/>
            <person name="Hornburger P."/>
            <person name="Mueller R.-W."/>
            <person name="Bruemmer F."/>
            <person name="Labrenz M."/>
            <person name="Spormann A.M."/>
            <person name="Op den Camp H."/>
            <person name="Overmann J."/>
            <person name="Amann R."/>
            <person name="Jetten M.S.M."/>
            <person name="Mascher T."/>
            <person name="Medema M.H."/>
            <person name="Devos D.P."/>
            <person name="Kaster A.-K."/>
            <person name="Ovreas L."/>
            <person name="Rohde M."/>
            <person name="Galperin M.Y."/>
            <person name="Jogler C."/>
        </authorList>
    </citation>
    <scope>NUCLEOTIDE SEQUENCE [LARGE SCALE GENOMIC DNA]</scope>
    <source>
        <strain evidence="2 3">HG15A2</strain>
    </source>
</reference>
<evidence type="ECO:0000313" key="2">
    <source>
        <dbReference type="EMBL" id="QDT00916.1"/>
    </source>
</evidence>
<organism evidence="2 3">
    <name type="scientific">Adhaeretor mobilis</name>
    <dbReference type="NCBI Taxonomy" id="1930276"/>
    <lineage>
        <taxon>Bacteria</taxon>
        <taxon>Pseudomonadati</taxon>
        <taxon>Planctomycetota</taxon>
        <taxon>Planctomycetia</taxon>
        <taxon>Pirellulales</taxon>
        <taxon>Lacipirellulaceae</taxon>
        <taxon>Adhaeretor</taxon>
    </lineage>
</organism>
<feature type="chain" id="PRO_5022172342" evidence="1">
    <location>
        <begin position="30"/>
        <end position="495"/>
    </location>
</feature>
<dbReference type="InterPro" id="IPR011050">
    <property type="entry name" value="Pectin_lyase_fold/virulence"/>
</dbReference>
<dbReference type="EMBL" id="CP036263">
    <property type="protein sequence ID" value="QDT00916.1"/>
    <property type="molecule type" value="Genomic_DNA"/>
</dbReference>